<evidence type="ECO:0000256" key="2">
    <source>
        <dbReference type="ARBA" id="ARBA00000765"/>
    </source>
</evidence>
<dbReference type="GO" id="GO:0004165">
    <property type="term" value="F:delta(3)-delta(2)-enoyl-CoA isomerase activity"/>
    <property type="evidence" value="ECO:0007669"/>
    <property type="project" value="UniProtKB-EC"/>
</dbReference>
<dbReference type="InterPro" id="IPR001753">
    <property type="entry name" value="Enoyl-CoA_hydra/iso"/>
</dbReference>
<dbReference type="PANTHER" id="PTHR11941">
    <property type="entry name" value="ENOYL-COA HYDRATASE-RELATED"/>
    <property type="match status" value="1"/>
</dbReference>
<gene>
    <name evidence="7" type="ORF">SASPL_136438</name>
</gene>
<name>A0A8X8WZT4_SALSN</name>
<comment type="caution">
    <text evidence="7">The sequence shown here is derived from an EMBL/GenBank/DDBJ whole genome shotgun (WGS) entry which is preliminary data.</text>
</comment>
<evidence type="ECO:0000256" key="4">
    <source>
        <dbReference type="ARBA" id="ARBA00005254"/>
    </source>
</evidence>
<comment type="catalytic activity">
    <reaction evidence="1">
        <text>a (3Z)-enoyl-CoA = a 4-saturated (2E)-enoyl-CoA</text>
        <dbReference type="Rhea" id="RHEA:45900"/>
        <dbReference type="ChEBI" id="CHEBI:85097"/>
        <dbReference type="ChEBI" id="CHEBI:85489"/>
        <dbReference type="EC" id="5.3.3.8"/>
    </reaction>
</comment>
<dbReference type="Gene3D" id="3.90.226.10">
    <property type="entry name" value="2-enoyl-CoA Hydratase, Chain A, domain 1"/>
    <property type="match status" value="1"/>
</dbReference>
<reference evidence="7" key="1">
    <citation type="submission" date="2018-01" db="EMBL/GenBank/DDBJ databases">
        <authorList>
            <person name="Mao J.F."/>
        </authorList>
    </citation>
    <scope>NUCLEOTIDE SEQUENCE</scope>
    <source>
        <strain evidence="7">Huo1</strain>
        <tissue evidence="7">Leaf</tissue>
    </source>
</reference>
<keyword evidence="8" id="KW-1185">Reference proteome</keyword>
<dbReference type="Proteomes" id="UP000298416">
    <property type="component" value="Unassembled WGS sequence"/>
</dbReference>
<dbReference type="InterPro" id="IPR029045">
    <property type="entry name" value="ClpP/crotonase-like_dom_sf"/>
</dbReference>
<evidence type="ECO:0000313" key="7">
    <source>
        <dbReference type="EMBL" id="KAG6404198.1"/>
    </source>
</evidence>
<reference evidence="7" key="2">
    <citation type="submission" date="2020-08" db="EMBL/GenBank/DDBJ databases">
        <title>Plant Genome Project.</title>
        <authorList>
            <person name="Zhang R.-G."/>
        </authorList>
    </citation>
    <scope>NUCLEOTIDE SEQUENCE</scope>
    <source>
        <strain evidence="7">Huo1</strain>
        <tissue evidence="7">Leaf</tissue>
    </source>
</reference>
<protein>
    <recommendedName>
        <fullName evidence="5">Delta(3)-Delta(2)-enoyl-CoA isomerase</fullName>
        <ecNumber evidence="5">5.3.3.8</ecNumber>
    </recommendedName>
</protein>
<sequence>MCTLQRNGDVFILTITGGGEHRLNPTLIDSIRAALGRVKSEPTHSTVLVTTAEGDFYSSGYDLAWARADPDPARSLARARVMSEKLRLLVEDLISLPMPTIAAVNGNASAAGFILALSHDYVMMREDVGRLSMGELEINYRLSMWFVRVLRSKIGSPQILRDVVLRAEKIDARRGVEWGIVDSAHATAAATMAAAVDLGADMAARRWDGKLYAANRRTVFAEVLAAMASDETVGDTSADKGRSKM</sequence>
<evidence type="ECO:0000256" key="3">
    <source>
        <dbReference type="ARBA" id="ARBA00005005"/>
    </source>
</evidence>
<evidence type="ECO:0000313" key="8">
    <source>
        <dbReference type="Proteomes" id="UP000298416"/>
    </source>
</evidence>
<dbReference type="OrthoDB" id="410701at2759"/>
<comment type="pathway">
    <text evidence="3">Lipid metabolism; fatty acid beta-oxidation.</text>
</comment>
<comment type="catalytic activity">
    <reaction evidence="2">
        <text>a (3E)-enoyl-CoA = a 4-saturated (2E)-enoyl-CoA</text>
        <dbReference type="Rhea" id="RHEA:45228"/>
        <dbReference type="ChEBI" id="CHEBI:58521"/>
        <dbReference type="ChEBI" id="CHEBI:85097"/>
        <dbReference type="EC" id="5.3.3.8"/>
    </reaction>
</comment>
<dbReference type="AlphaFoldDB" id="A0A8X8WZT4"/>
<dbReference type="GO" id="GO:0006635">
    <property type="term" value="P:fatty acid beta-oxidation"/>
    <property type="evidence" value="ECO:0007669"/>
    <property type="project" value="TreeGrafter"/>
</dbReference>
<dbReference type="PANTHER" id="PTHR11941:SF84">
    <property type="entry name" value="ENOYL-COA DELTA ISOMERASE 1, PEROXISOMAL"/>
    <property type="match status" value="1"/>
</dbReference>
<evidence type="ECO:0000256" key="5">
    <source>
        <dbReference type="ARBA" id="ARBA00012064"/>
    </source>
</evidence>
<organism evidence="7">
    <name type="scientific">Salvia splendens</name>
    <name type="common">Scarlet sage</name>
    <dbReference type="NCBI Taxonomy" id="180675"/>
    <lineage>
        <taxon>Eukaryota</taxon>
        <taxon>Viridiplantae</taxon>
        <taxon>Streptophyta</taxon>
        <taxon>Embryophyta</taxon>
        <taxon>Tracheophyta</taxon>
        <taxon>Spermatophyta</taxon>
        <taxon>Magnoliopsida</taxon>
        <taxon>eudicotyledons</taxon>
        <taxon>Gunneridae</taxon>
        <taxon>Pentapetalae</taxon>
        <taxon>asterids</taxon>
        <taxon>lamiids</taxon>
        <taxon>Lamiales</taxon>
        <taxon>Lamiaceae</taxon>
        <taxon>Nepetoideae</taxon>
        <taxon>Mentheae</taxon>
        <taxon>Salviinae</taxon>
        <taxon>Salvia</taxon>
        <taxon>Salvia subgen. Calosphace</taxon>
        <taxon>core Calosphace</taxon>
    </lineage>
</organism>
<evidence type="ECO:0000256" key="6">
    <source>
        <dbReference type="ARBA" id="ARBA00023098"/>
    </source>
</evidence>
<dbReference type="FunFam" id="3.90.226.10:FF:000049">
    <property type="entry name" value="Enoyl-CoA delta isomerase 3"/>
    <property type="match status" value="1"/>
</dbReference>
<keyword evidence="6" id="KW-0443">Lipid metabolism</keyword>
<accession>A0A8X8WZT4</accession>
<dbReference type="CDD" id="cd06558">
    <property type="entry name" value="crotonase-like"/>
    <property type="match status" value="1"/>
</dbReference>
<dbReference type="GO" id="GO:0005777">
    <property type="term" value="C:peroxisome"/>
    <property type="evidence" value="ECO:0007669"/>
    <property type="project" value="TreeGrafter"/>
</dbReference>
<dbReference type="Pfam" id="PF00378">
    <property type="entry name" value="ECH_1"/>
    <property type="match status" value="1"/>
</dbReference>
<evidence type="ECO:0000256" key="1">
    <source>
        <dbReference type="ARBA" id="ARBA00000452"/>
    </source>
</evidence>
<proteinExistence type="inferred from homology"/>
<dbReference type="EC" id="5.3.3.8" evidence="5"/>
<dbReference type="SUPFAM" id="SSF52096">
    <property type="entry name" value="ClpP/crotonase"/>
    <property type="match status" value="1"/>
</dbReference>
<comment type="similarity">
    <text evidence="4">Belongs to the enoyl-CoA hydratase/isomerase family.</text>
</comment>
<dbReference type="EMBL" id="PNBA02000013">
    <property type="protein sequence ID" value="KAG6404198.1"/>
    <property type="molecule type" value="Genomic_DNA"/>
</dbReference>